<evidence type="ECO:0000313" key="2">
    <source>
        <dbReference type="Proteomes" id="UP001579974"/>
    </source>
</evidence>
<dbReference type="Proteomes" id="UP001579974">
    <property type="component" value="Unassembled WGS sequence"/>
</dbReference>
<protein>
    <recommendedName>
        <fullName evidence="3">Ead/Ea22-like family protein</fullName>
    </recommendedName>
</protein>
<organism evidence="1 2">
    <name type="scientific">Alicyclobacillus fastidiosus</name>
    <dbReference type="NCBI Taxonomy" id="392011"/>
    <lineage>
        <taxon>Bacteria</taxon>
        <taxon>Bacillati</taxon>
        <taxon>Bacillota</taxon>
        <taxon>Bacilli</taxon>
        <taxon>Bacillales</taxon>
        <taxon>Alicyclobacillaceae</taxon>
        <taxon>Alicyclobacillus</taxon>
    </lineage>
</organism>
<dbReference type="EMBL" id="JBDXSU010000026">
    <property type="protein sequence ID" value="MFB5192676.1"/>
    <property type="molecule type" value="Genomic_DNA"/>
</dbReference>
<evidence type="ECO:0008006" key="3">
    <source>
        <dbReference type="Google" id="ProtNLM"/>
    </source>
</evidence>
<reference evidence="1 2" key="1">
    <citation type="journal article" date="2024" name="Int. J. Mol. Sci.">
        <title>Exploration of Alicyclobacillus spp. Genome in Search of Antibiotic Resistance.</title>
        <authorList>
            <person name="Bucka-Kolendo J."/>
            <person name="Kiousi D.E."/>
            <person name="Dekowska A."/>
            <person name="Mikolajczuk-Szczyrba A."/>
            <person name="Karadedos D.M."/>
            <person name="Michael P."/>
            <person name="Galanis A."/>
            <person name="Sokolowska B."/>
        </authorList>
    </citation>
    <scope>NUCLEOTIDE SEQUENCE [LARGE SCALE GENOMIC DNA]</scope>
    <source>
        <strain evidence="1 2">KKP 3000</strain>
    </source>
</reference>
<sequence length="141" mass="16152">MALTREQVEALITASERATGGEWYFTEDERTWQMFAEFGGMYAPHQIIKAPKKSKEYAEYWPNQVTSEFITQSRNIGPEIAQWALKLDTENRRMREALDKLLEVACGISRHTGYELCDEEWDALNKAMQALADIDAEGNGQ</sequence>
<gene>
    <name evidence="1" type="ORF">KKP3000_001885</name>
</gene>
<keyword evidence="2" id="KW-1185">Reference proteome</keyword>
<comment type="caution">
    <text evidence="1">The sequence shown here is derived from an EMBL/GenBank/DDBJ whole genome shotgun (WGS) entry which is preliminary data.</text>
</comment>
<evidence type="ECO:0000313" key="1">
    <source>
        <dbReference type="EMBL" id="MFB5192676.1"/>
    </source>
</evidence>
<accession>A0ABV5AKM3</accession>
<name>A0ABV5AKM3_9BACL</name>
<proteinExistence type="predicted"/>
<dbReference type="RefSeq" id="WP_275474256.1">
    <property type="nucleotide sequence ID" value="NZ_CP162940.1"/>
</dbReference>